<dbReference type="EMBL" id="CCYD01000653">
    <property type="protein sequence ID" value="CEG43257.1"/>
    <property type="molecule type" value="Genomic_DNA"/>
</dbReference>
<sequence length="150" mass="17449">MRMFLTAKGLWRYVDGTATEDTEKSSQAIANIALRLEDSQLIHVMMATIAHEMWHALEAMNQRKDMSTKMWLKEKYATFRYSSDSMTKHLEEVEKLLMEMRSACCMPEQEDICATLLRSLPSQYDMLVQLLRMSMHKITYSAPIMGTLQE</sequence>
<dbReference type="GeneID" id="36408521"/>
<dbReference type="Pfam" id="PF14223">
    <property type="entry name" value="Retrotran_gag_2"/>
    <property type="match status" value="1"/>
</dbReference>
<evidence type="ECO:0000313" key="1">
    <source>
        <dbReference type="EMBL" id="CEG43257.1"/>
    </source>
</evidence>
<evidence type="ECO:0000313" key="2">
    <source>
        <dbReference type="Proteomes" id="UP000054928"/>
    </source>
</evidence>
<proteinExistence type="predicted"/>
<keyword evidence="1" id="KW-0695">RNA-directed DNA polymerase</keyword>
<dbReference type="OrthoDB" id="8042871at2759"/>
<dbReference type="GO" id="GO:0003964">
    <property type="term" value="F:RNA-directed DNA polymerase activity"/>
    <property type="evidence" value="ECO:0007669"/>
    <property type="project" value="UniProtKB-KW"/>
</dbReference>
<dbReference type="Proteomes" id="UP000054928">
    <property type="component" value="Unassembled WGS sequence"/>
</dbReference>
<reference evidence="2" key="1">
    <citation type="submission" date="2014-09" db="EMBL/GenBank/DDBJ databases">
        <authorList>
            <person name="Sharma Rahul"/>
            <person name="Thines Marco"/>
        </authorList>
    </citation>
    <scope>NUCLEOTIDE SEQUENCE [LARGE SCALE GENOMIC DNA]</scope>
</reference>
<dbReference type="RefSeq" id="XP_024579626.1">
    <property type="nucleotide sequence ID" value="XM_024729228.1"/>
</dbReference>
<dbReference type="AlphaFoldDB" id="A0A0P1AP74"/>
<name>A0A0P1AP74_PLAHL</name>
<keyword evidence="1" id="KW-0808">Transferase</keyword>
<organism evidence="1 2">
    <name type="scientific">Plasmopara halstedii</name>
    <name type="common">Downy mildew of sunflower</name>
    <dbReference type="NCBI Taxonomy" id="4781"/>
    <lineage>
        <taxon>Eukaryota</taxon>
        <taxon>Sar</taxon>
        <taxon>Stramenopiles</taxon>
        <taxon>Oomycota</taxon>
        <taxon>Peronosporomycetes</taxon>
        <taxon>Peronosporales</taxon>
        <taxon>Peronosporaceae</taxon>
        <taxon>Plasmopara</taxon>
    </lineage>
</organism>
<protein>
    <submittedName>
        <fullName evidence="1">FOG: Transposon-encoded proteins with TYA, reverse transcriptase, integrase domains in various combinations</fullName>
    </submittedName>
</protein>
<accession>A0A0P1AP74</accession>
<keyword evidence="2" id="KW-1185">Reference proteome</keyword>
<keyword evidence="1" id="KW-0548">Nucleotidyltransferase</keyword>